<keyword evidence="4" id="KW-0276">Fatty acid metabolism</keyword>
<organism evidence="10 11">
    <name type="scientific">Lactovum miscens</name>
    <dbReference type="NCBI Taxonomy" id="190387"/>
    <lineage>
        <taxon>Bacteria</taxon>
        <taxon>Bacillati</taxon>
        <taxon>Bacillota</taxon>
        <taxon>Bacilli</taxon>
        <taxon>Lactobacillales</taxon>
        <taxon>Streptococcaceae</taxon>
        <taxon>Lactovum</taxon>
    </lineage>
</organism>
<keyword evidence="3 10" id="KW-0378">Hydrolase</keyword>
<feature type="domain" description="Acyl-ACP thioesterase-like C-terminal" evidence="9">
    <location>
        <begin position="148"/>
        <end position="238"/>
    </location>
</feature>
<keyword evidence="2" id="KW-0444">Lipid biosynthesis</keyword>
<comment type="similarity">
    <text evidence="1">Belongs to the acyl-ACP thioesterase family.</text>
</comment>
<evidence type="ECO:0000313" key="10">
    <source>
        <dbReference type="EMBL" id="MBB5887557.1"/>
    </source>
</evidence>
<proteinExistence type="inferred from homology"/>
<dbReference type="GO" id="GO:0000036">
    <property type="term" value="F:acyl carrier activity"/>
    <property type="evidence" value="ECO:0007669"/>
    <property type="project" value="TreeGrafter"/>
</dbReference>
<dbReference type="EC" id="3.1.2.21" evidence="10"/>
<evidence type="ECO:0000256" key="4">
    <source>
        <dbReference type="ARBA" id="ARBA00022832"/>
    </source>
</evidence>
<dbReference type="CDD" id="cd00586">
    <property type="entry name" value="4HBT"/>
    <property type="match status" value="1"/>
</dbReference>
<keyword evidence="5" id="KW-0809">Transit peptide</keyword>
<dbReference type="Gene3D" id="3.10.129.10">
    <property type="entry name" value="Hotdog Thioesterase"/>
    <property type="match status" value="1"/>
</dbReference>
<dbReference type="InterPro" id="IPR049427">
    <property type="entry name" value="Acyl-ACP_TE_C"/>
</dbReference>
<evidence type="ECO:0000256" key="1">
    <source>
        <dbReference type="ARBA" id="ARBA00006500"/>
    </source>
</evidence>
<dbReference type="RefSeq" id="WP_183538863.1">
    <property type="nucleotide sequence ID" value="NZ_JACHHV010000005.1"/>
</dbReference>
<evidence type="ECO:0000259" key="8">
    <source>
        <dbReference type="Pfam" id="PF01643"/>
    </source>
</evidence>
<accession>A0A841C5K7</accession>
<dbReference type="Pfam" id="PF20791">
    <property type="entry name" value="Acyl-ACP_TE_C"/>
    <property type="match status" value="1"/>
</dbReference>
<keyword evidence="11" id="KW-1185">Reference proteome</keyword>
<comment type="caution">
    <text evidence="10">The sequence shown here is derived from an EMBL/GenBank/DDBJ whole genome shotgun (WGS) entry which is preliminary data.</text>
</comment>
<keyword evidence="7" id="KW-0275">Fatty acid biosynthesis</keyword>
<evidence type="ECO:0000256" key="5">
    <source>
        <dbReference type="ARBA" id="ARBA00022946"/>
    </source>
</evidence>
<evidence type="ECO:0000259" key="9">
    <source>
        <dbReference type="Pfam" id="PF20791"/>
    </source>
</evidence>
<dbReference type="PANTHER" id="PTHR31727">
    <property type="entry name" value="OLEOYL-ACYL CARRIER PROTEIN THIOESTERASE 1, CHLOROPLASTIC"/>
    <property type="match status" value="1"/>
</dbReference>
<dbReference type="EMBL" id="JACHHV010000005">
    <property type="protein sequence ID" value="MBB5887557.1"/>
    <property type="molecule type" value="Genomic_DNA"/>
</dbReference>
<evidence type="ECO:0000313" key="11">
    <source>
        <dbReference type="Proteomes" id="UP000562464"/>
    </source>
</evidence>
<protein>
    <submittedName>
        <fullName evidence="10">Medium-chain acyl-[acyl-carrier-protein] hydrolase</fullName>
        <ecNumber evidence="10">3.1.2.21</ecNumber>
    </submittedName>
</protein>
<dbReference type="GO" id="GO:0016297">
    <property type="term" value="F:fatty acyl-[ACP] hydrolase activity"/>
    <property type="evidence" value="ECO:0007669"/>
    <property type="project" value="UniProtKB-EC"/>
</dbReference>
<dbReference type="SUPFAM" id="SSF54637">
    <property type="entry name" value="Thioesterase/thiol ester dehydrase-isomerase"/>
    <property type="match status" value="2"/>
</dbReference>
<dbReference type="Proteomes" id="UP000562464">
    <property type="component" value="Unassembled WGS sequence"/>
</dbReference>
<evidence type="ECO:0000256" key="2">
    <source>
        <dbReference type="ARBA" id="ARBA00022516"/>
    </source>
</evidence>
<name>A0A841C5K7_9LACT</name>
<sequence>MGNIYSTNYFVPFYHSDLKGDMAASAILNVALQVSGEQSAHLGRSEEWVMENYHYSWIVTEYEIDIKRLPKFLEEIVIETEAINYNKFFCYRDFRYKSKEGELLVNIHSTWVLMDSVSRKAGRVEEEIVKPYESEKINKIKRGHVFSKLENAKVKKYQIRYSDIDLNMHVNNSKYYEWAINPLGFDFLTHHRPKKIYIKYNHEILPGEQISSSVMLRDKISHHLINDNDAQIEIEWEKI</sequence>
<dbReference type="InterPro" id="IPR029069">
    <property type="entry name" value="HotDog_dom_sf"/>
</dbReference>
<keyword evidence="6" id="KW-0443">Lipid metabolism</keyword>
<evidence type="ECO:0000256" key="7">
    <source>
        <dbReference type="ARBA" id="ARBA00023160"/>
    </source>
</evidence>
<evidence type="ECO:0000256" key="6">
    <source>
        <dbReference type="ARBA" id="ARBA00023098"/>
    </source>
</evidence>
<dbReference type="PANTHER" id="PTHR31727:SF6">
    <property type="entry name" value="OLEOYL-ACYL CARRIER PROTEIN THIOESTERASE 1, CHLOROPLASTIC"/>
    <property type="match status" value="1"/>
</dbReference>
<reference evidence="10 11" key="1">
    <citation type="submission" date="2020-08" db="EMBL/GenBank/DDBJ databases">
        <title>Genomic Encyclopedia of Type Strains, Phase IV (KMG-IV): sequencing the most valuable type-strain genomes for metagenomic binning, comparative biology and taxonomic classification.</title>
        <authorList>
            <person name="Goeker M."/>
        </authorList>
    </citation>
    <scope>NUCLEOTIDE SEQUENCE [LARGE SCALE GENOMIC DNA]</scope>
    <source>
        <strain evidence="10 11">DSM 14925</strain>
    </source>
</reference>
<gene>
    <name evidence="10" type="ORF">HNQ37_000429</name>
</gene>
<feature type="domain" description="Acyl-ACP thioesterase N-terminal hotdog" evidence="8">
    <location>
        <begin position="2"/>
        <end position="132"/>
    </location>
</feature>
<dbReference type="AlphaFoldDB" id="A0A841C5K7"/>
<evidence type="ECO:0000256" key="3">
    <source>
        <dbReference type="ARBA" id="ARBA00022801"/>
    </source>
</evidence>
<dbReference type="InterPro" id="IPR002864">
    <property type="entry name" value="Acyl-ACP_thioesterase_NHD"/>
</dbReference>
<dbReference type="InterPro" id="IPR045023">
    <property type="entry name" value="FATA/B"/>
</dbReference>
<dbReference type="Pfam" id="PF01643">
    <property type="entry name" value="Acyl-ACP_TE"/>
    <property type="match status" value="1"/>
</dbReference>